<reference evidence="10 11" key="1">
    <citation type="submission" date="2019-02" db="EMBL/GenBank/DDBJ databases">
        <title>Deep-cultivation of Planctomycetes and their phenomic and genomic characterization uncovers novel biology.</title>
        <authorList>
            <person name="Wiegand S."/>
            <person name="Jogler M."/>
            <person name="Boedeker C."/>
            <person name="Pinto D."/>
            <person name="Vollmers J."/>
            <person name="Rivas-Marin E."/>
            <person name="Kohn T."/>
            <person name="Peeters S.H."/>
            <person name="Heuer A."/>
            <person name="Rast P."/>
            <person name="Oberbeckmann S."/>
            <person name="Bunk B."/>
            <person name="Jeske O."/>
            <person name="Meyerdierks A."/>
            <person name="Storesund J.E."/>
            <person name="Kallscheuer N."/>
            <person name="Luecker S."/>
            <person name="Lage O.M."/>
            <person name="Pohl T."/>
            <person name="Merkel B.J."/>
            <person name="Hornburger P."/>
            <person name="Mueller R.-W."/>
            <person name="Bruemmer F."/>
            <person name="Labrenz M."/>
            <person name="Spormann A.M."/>
            <person name="Op den Camp H."/>
            <person name="Overmann J."/>
            <person name="Amann R."/>
            <person name="Jetten M.S.M."/>
            <person name="Mascher T."/>
            <person name="Medema M.H."/>
            <person name="Devos D.P."/>
            <person name="Kaster A.-K."/>
            <person name="Ovreas L."/>
            <person name="Rohde M."/>
            <person name="Galperin M.Y."/>
            <person name="Jogler C."/>
        </authorList>
    </citation>
    <scope>NUCLEOTIDE SEQUENCE [LARGE SCALE GENOMIC DNA]</scope>
    <source>
        <strain evidence="10 11">ETA_A1</strain>
    </source>
</reference>
<keyword evidence="2 7" id="KW-0547">Nucleotide-binding</keyword>
<feature type="repeat" description="WD" evidence="5">
    <location>
        <begin position="709"/>
        <end position="741"/>
    </location>
</feature>
<dbReference type="InterPro" id="IPR000719">
    <property type="entry name" value="Prot_kinase_dom"/>
</dbReference>
<name>A0A517Y268_9BACT</name>
<dbReference type="Proteomes" id="UP000319576">
    <property type="component" value="Chromosome"/>
</dbReference>
<dbReference type="PROSITE" id="PS00107">
    <property type="entry name" value="PROTEIN_KINASE_ATP"/>
    <property type="match status" value="1"/>
</dbReference>
<dbReference type="SUPFAM" id="SSF48452">
    <property type="entry name" value="TPR-like"/>
    <property type="match status" value="1"/>
</dbReference>
<evidence type="ECO:0000256" key="7">
    <source>
        <dbReference type="PROSITE-ProRule" id="PRU10141"/>
    </source>
</evidence>
<organism evidence="10 11">
    <name type="scientific">Urbifossiella limnaea</name>
    <dbReference type="NCBI Taxonomy" id="2528023"/>
    <lineage>
        <taxon>Bacteria</taxon>
        <taxon>Pseudomonadati</taxon>
        <taxon>Planctomycetota</taxon>
        <taxon>Planctomycetia</taxon>
        <taxon>Gemmatales</taxon>
        <taxon>Gemmataceae</taxon>
        <taxon>Urbifossiella</taxon>
    </lineage>
</organism>
<dbReference type="SMART" id="SM00220">
    <property type="entry name" value="S_TKc"/>
    <property type="match status" value="1"/>
</dbReference>
<dbReference type="PROSITE" id="PS50005">
    <property type="entry name" value="TPR"/>
    <property type="match status" value="1"/>
</dbReference>
<dbReference type="InterPro" id="IPR019734">
    <property type="entry name" value="TPR_rpt"/>
</dbReference>
<dbReference type="InterPro" id="IPR011048">
    <property type="entry name" value="Haem_d1_sf"/>
</dbReference>
<feature type="transmembrane region" description="Helical" evidence="8">
    <location>
        <begin position="376"/>
        <end position="398"/>
    </location>
</feature>
<dbReference type="Pfam" id="PF00069">
    <property type="entry name" value="Pkinase"/>
    <property type="match status" value="1"/>
</dbReference>
<dbReference type="GO" id="GO:0004674">
    <property type="term" value="F:protein serine/threonine kinase activity"/>
    <property type="evidence" value="ECO:0007669"/>
    <property type="project" value="UniProtKB-EC"/>
</dbReference>
<dbReference type="Pfam" id="PF00400">
    <property type="entry name" value="WD40"/>
    <property type="match status" value="1"/>
</dbReference>
<accession>A0A517Y268</accession>
<dbReference type="InterPro" id="IPR008271">
    <property type="entry name" value="Ser/Thr_kinase_AS"/>
</dbReference>
<sequence length="1408" mass="149914">MSTTAEDDLYELVDEFTDRLNRGECPAVEEYVARRPGRAGDLRGLLAMLAALRPLRSAVMAGGTVPPGGGVTPAASAAGSGELPHVPGFEILDEIGRGGMGVVYRARQVSLSRVVALKMILAGDHAGADARTRFLAEAEIVARLDHPHIVRVHEFGEHDGRPFFALEFAPDGGLDRLLAAGPLPARDAARLARDLARGAAHAHERGVLHRDLKPANVLLWPGAVPKVADFGLAKLADAAAGPTTTGSVLGTPNYMAPEQAAGRPATPAADVYALGAILYECLTGRPPFRGATALDTLDLVRRAAPVPVRALQPAVPADLETVALKCLEKDAAARYPSAAALADDLDRFLAGHPTVARPVGPAGRLARWCRRNPRPAALVGGAVAALVAVAVGSAVAAVQFRASQQRAELAEGEAEDRLKAALLAEAKAARVSGRAGQRLRALEALKQAAELARRRGATAAERAALRDEVIAALALCDVRTGPDGVVPTVPPELEVEQGRLAFDADYETVAVPEPDGLRLHATTDGRLVRRLAVPMKGGVPNGALGGIRFTPDGRHLTVLAANNELLVLDTHTGAVTGRVAGVTRGDAVDVAKDGTTLLVGCRDGTARLLALPDARELRRVAVGGPVLAAALSWDGTRAAVWGDGVNYVHVFQTADPARFVNLRVDGKSNWPHALAWHPHPHNRWLGLNGGGNDYPQLRDVDLGHPICLYHGHGTTVASLSYDPTGEFLVTFSYDNTSRVFDGLNGIPYLLLPAQVGHPRFSRDGRYFGYQPGPRTVRVLELVRPAEYHRLRADRAGGFPAASVDPDGHLILEHTPTGLHVFDRRAARWLATVGPGAPENTTVEWAADGRELVAASEAGYWWRWPVAQAGGVLRIGPPDRLDQRGRGVDFVGYHPDGRLIRRADGRGAAFADPSGRRPPAATGHVASSGYVALSPDGRLMAETTWFDRFVDVWATDTGTRVRRLETGDMTAVVFAPDGKHLVTSRGDGLTFRDTATWAVVKTIDRTGATQPAAVAFDPTGTVMAAEEVSGTITLRAYPTGDVLARLDAPLGEATFFNRGLHFTAGGGELVSHARANKGLRTWNLRLIRSELAALGLDWDAPPLPPDDAPPDRVEVVGVEMANDKAWEAAQFERDALTLLGNPFDPAANARFAERTNYRCGDAFARATLAVVQTPDNAAAWAARARAAVALERWTDAEASARAALRLAPRTTGASFHLGQALQNTGRHQEAVAAFTAELAAHPRDPWARNCRVLSLRALGRVAEAAADESAATAPGSPGYSTDLPIYLLTRPAAWCADDHVVRLTRRNSAGRGWDNVSQFAHGLALYRTGDHLGALAVLGATARRTSGHSFWVYAALYVPVCMHRLGEPGAAAEFDRILPRVRAYQRGDQRHQQTAFYLSEAQAAFAAKP</sequence>
<dbReference type="PROSITE" id="PS00108">
    <property type="entry name" value="PROTEIN_KINASE_ST"/>
    <property type="match status" value="1"/>
</dbReference>
<dbReference type="OrthoDB" id="500858at2"/>
<keyword evidence="4 7" id="KW-0067">ATP-binding</keyword>
<dbReference type="CDD" id="cd14014">
    <property type="entry name" value="STKc_PknB_like"/>
    <property type="match status" value="1"/>
</dbReference>
<evidence type="ECO:0000256" key="6">
    <source>
        <dbReference type="PROSITE-ProRule" id="PRU00339"/>
    </source>
</evidence>
<dbReference type="KEGG" id="uli:ETAA1_58600"/>
<evidence type="ECO:0000256" key="5">
    <source>
        <dbReference type="PROSITE-ProRule" id="PRU00221"/>
    </source>
</evidence>
<dbReference type="PROSITE" id="PS50011">
    <property type="entry name" value="PROTEIN_KINASE_DOM"/>
    <property type="match status" value="1"/>
</dbReference>
<dbReference type="InterPro" id="IPR011009">
    <property type="entry name" value="Kinase-like_dom_sf"/>
</dbReference>
<proteinExistence type="predicted"/>
<evidence type="ECO:0000256" key="1">
    <source>
        <dbReference type="ARBA" id="ARBA00022679"/>
    </source>
</evidence>
<keyword evidence="1 10" id="KW-0808">Transferase</keyword>
<evidence type="ECO:0000313" key="10">
    <source>
        <dbReference type="EMBL" id="QDU23852.1"/>
    </source>
</evidence>
<keyword evidence="3 10" id="KW-0418">Kinase</keyword>
<evidence type="ECO:0000313" key="11">
    <source>
        <dbReference type="Proteomes" id="UP000319576"/>
    </source>
</evidence>
<dbReference type="SUPFAM" id="SSF51004">
    <property type="entry name" value="C-terminal (heme d1) domain of cytochrome cd1-nitrite reductase"/>
    <property type="match status" value="1"/>
</dbReference>
<dbReference type="InterPro" id="IPR001680">
    <property type="entry name" value="WD40_rpt"/>
</dbReference>
<dbReference type="GO" id="GO:0005524">
    <property type="term" value="F:ATP binding"/>
    <property type="evidence" value="ECO:0007669"/>
    <property type="project" value="UniProtKB-UniRule"/>
</dbReference>
<dbReference type="Gene3D" id="3.30.200.20">
    <property type="entry name" value="Phosphorylase Kinase, domain 1"/>
    <property type="match status" value="1"/>
</dbReference>
<keyword evidence="8" id="KW-0472">Membrane</keyword>
<dbReference type="PANTHER" id="PTHR43289:SF6">
    <property type="entry name" value="SERINE_THREONINE-PROTEIN KINASE NEKL-3"/>
    <property type="match status" value="1"/>
</dbReference>
<dbReference type="InterPro" id="IPR017441">
    <property type="entry name" value="Protein_kinase_ATP_BS"/>
</dbReference>
<dbReference type="PROSITE" id="PS50082">
    <property type="entry name" value="WD_REPEATS_2"/>
    <property type="match status" value="1"/>
</dbReference>
<evidence type="ECO:0000256" key="4">
    <source>
        <dbReference type="ARBA" id="ARBA00022840"/>
    </source>
</evidence>
<dbReference type="EMBL" id="CP036273">
    <property type="protein sequence ID" value="QDU23852.1"/>
    <property type="molecule type" value="Genomic_DNA"/>
</dbReference>
<protein>
    <submittedName>
        <fullName evidence="10">Serine/threonine-protein kinase StkP</fullName>
        <ecNumber evidence="10">2.7.11.1</ecNumber>
    </submittedName>
</protein>
<dbReference type="InterPro" id="IPR011990">
    <property type="entry name" value="TPR-like_helical_dom_sf"/>
</dbReference>
<dbReference type="Gene3D" id="2.130.10.10">
    <property type="entry name" value="YVTN repeat-like/Quinoprotein amine dehydrogenase"/>
    <property type="match status" value="3"/>
</dbReference>
<evidence type="ECO:0000256" key="3">
    <source>
        <dbReference type="ARBA" id="ARBA00022777"/>
    </source>
</evidence>
<feature type="domain" description="Protein kinase" evidence="9">
    <location>
        <begin position="89"/>
        <end position="355"/>
    </location>
</feature>
<dbReference type="SMART" id="SM00320">
    <property type="entry name" value="WD40"/>
    <property type="match status" value="3"/>
</dbReference>
<evidence type="ECO:0000256" key="2">
    <source>
        <dbReference type="ARBA" id="ARBA00022741"/>
    </source>
</evidence>
<dbReference type="SUPFAM" id="SSF56112">
    <property type="entry name" value="Protein kinase-like (PK-like)"/>
    <property type="match status" value="1"/>
</dbReference>
<dbReference type="SMART" id="SM00028">
    <property type="entry name" value="TPR"/>
    <property type="match status" value="2"/>
</dbReference>
<dbReference type="EC" id="2.7.11.1" evidence="10"/>
<feature type="binding site" evidence="7">
    <location>
        <position position="118"/>
    </location>
    <ligand>
        <name>ATP</name>
        <dbReference type="ChEBI" id="CHEBI:30616"/>
    </ligand>
</feature>
<keyword evidence="11" id="KW-1185">Reference proteome</keyword>
<dbReference type="Gene3D" id="1.25.40.10">
    <property type="entry name" value="Tetratricopeptide repeat domain"/>
    <property type="match status" value="1"/>
</dbReference>
<dbReference type="SUPFAM" id="SSF82171">
    <property type="entry name" value="DPP6 N-terminal domain-like"/>
    <property type="match status" value="1"/>
</dbReference>
<keyword evidence="6" id="KW-0802">TPR repeat</keyword>
<dbReference type="PROSITE" id="PS50294">
    <property type="entry name" value="WD_REPEATS_REGION"/>
    <property type="match status" value="1"/>
</dbReference>
<dbReference type="InterPro" id="IPR015943">
    <property type="entry name" value="WD40/YVTN_repeat-like_dom_sf"/>
</dbReference>
<feature type="repeat" description="TPR" evidence="6">
    <location>
        <begin position="1210"/>
        <end position="1243"/>
    </location>
</feature>
<dbReference type="PANTHER" id="PTHR43289">
    <property type="entry name" value="MITOGEN-ACTIVATED PROTEIN KINASE KINASE KINASE 20-RELATED"/>
    <property type="match status" value="1"/>
</dbReference>
<gene>
    <name evidence="10" type="primary">stkP_9</name>
    <name evidence="10" type="ORF">ETAA1_58600</name>
</gene>
<dbReference type="Gene3D" id="1.10.510.10">
    <property type="entry name" value="Transferase(Phosphotransferase) domain 1"/>
    <property type="match status" value="1"/>
</dbReference>
<keyword evidence="8" id="KW-1133">Transmembrane helix</keyword>
<dbReference type="RefSeq" id="WP_145244065.1">
    <property type="nucleotide sequence ID" value="NZ_CP036273.1"/>
</dbReference>
<evidence type="ECO:0000259" key="9">
    <source>
        <dbReference type="PROSITE" id="PS50011"/>
    </source>
</evidence>
<keyword evidence="5" id="KW-0853">WD repeat</keyword>
<keyword evidence="8" id="KW-0812">Transmembrane</keyword>
<evidence type="ECO:0000256" key="8">
    <source>
        <dbReference type="SAM" id="Phobius"/>
    </source>
</evidence>